<name>A0A371FSR4_MUCPR</name>
<evidence type="ECO:0000256" key="23">
    <source>
        <dbReference type="PIRSR" id="PIRSR600823-4"/>
    </source>
</evidence>
<evidence type="ECO:0000256" key="1">
    <source>
        <dbReference type="ARBA" id="ARBA00000189"/>
    </source>
</evidence>
<keyword evidence="4" id="KW-0575">Peroxidase</keyword>
<dbReference type="PRINTS" id="PR00461">
    <property type="entry name" value="PLPEROXIDASE"/>
</dbReference>
<evidence type="ECO:0000256" key="13">
    <source>
        <dbReference type="ARBA" id="ARBA00023004"/>
    </source>
</evidence>
<dbReference type="Gene3D" id="1.10.520.10">
    <property type="match status" value="1"/>
</dbReference>
<keyword evidence="5" id="KW-0489">Methyltransferase</keyword>
<accession>A0A371FSR4</accession>
<comment type="catalytic activity">
    <reaction evidence="18">
        <text>4-demethyl-7-[(3S)-3-amino-3-carboxypropyl]wyosine(37) in tRNA(Phe) + S-adenosyl-L-methionine = 7-[(3S)-3-amino-3-carboxypropyl]wyosine(37) in tRNA(Phe) + S-adenosyl-L-homocysteine + H(+)</text>
        <dbReference type="Rhea" id="RHEA:36635"/>
        <dbReference type="Rhea" id="RHEA-COMP:10378"/>
        <dbReference type="Rhea" id="RHEA-COMP:10379"/>
        <dbReference type="ChEBI" id="CHEBI:15378"/>
        <dbReference type="ChEBI" id="CHEBI:57856"/>
        <dbReference type="ChEBI" id="CHEBI:59789"/>
        <dbReference type="ChEBI" id="CHEBI:73543"/>
        <dbReference type="ChEBI" id="CHEBI:73550"/>
        <dbReference type="EC" id="2.1.1.282"/>
    </reaction>
</comment>
<dbReference type="Pfam" id="PF02676">
    <property type="entry name" value="TYW3"/>
    <property type="match status" value="1"/>
</dbReference>
<evidence type="ECO:0000256" key="19">
    <source>
        <dbReference type="ARBA" id="ARBA00049400"/>
    </source>
</evidence>
<dbReference type="PRINTS" id="PR00458">
    <property type="entry name" value="PEROXIDASE"/>
</dbReference>
<dbReference type="SUPFAM" id="SSF53335">
    <property type="entry name" value="S-adenosyl-L-methionine-dependent methyltransferases"/>
    <property type="match status" value="1"/>
</dbReference>
<feature type="binding site" evidence="22">
    <location>
        <position position="1264"/>
    </location>
    <ligand>
        <name>Ca(2+)</name>
        <dbReference type="ChEBI" id="CHEBI:29108"/>
        <label>2</label>
    </ligand>
</feature>
<dbReference type="Pfam" id="PF25133">
    <property type="entry name" value="TYW2_N_2"/>
    <property type="match status" value="1"/>
</dbReference>
<organism evidence="28 29">
    <name type="scientific">Mucuna pruriens</name>
    <name type="common">Velvet bean</name>
    <name type="synonym">Dolichos pruriens</name>
    <dbReference type="NCBI Taxonomy" id="157652"/>
    <lineage>
        <taxon>Eukaryota</taxon>
        <taxon>Viridiplantae</taxon>
        <taxon>Streptophyta</taxon>
        <taxon>Embryophyta</taxon>
        <taxon>Tracheophyta</taxon>
        <taxon>Spermatophyta</taxon>
        <taxon>Magnoliopsida</taxon>
        <taxon>eudicotyledons</taxon>
        <taxon>Gunneridae</taxon>
        <taxon>Pentapetalae</taxon>
        <taxon>rosids</taxon>
        <taxon>fabids</taxon>
        <taxon>Fabales</taxon>
        <taxon>Fabaceae</taxon>
        <taxon>Papilionoideae</taxon>
        <taxon>50 kb inversion clade</taxon>
        <taxon>NPAAA clade</taxon>
        <taxon>indigoferoid/millettioid clade</taxon>
        <taxon>Phaseoleae</taxon>
        <taxon>Mucuna</taxon>
    </lineage>
</organism>
<evidence type="ECO:0000313" key="28">
    <source>
        <dbReference type="EMBL" id="RDX81387.1"/>
    </source>
</evidence>
<feature type="domain" description="SAM-dependent methyltransferase TRM5/TYW2-type" evidence="27">
    <location>
        <begin position="755"/>
        <end position="1014"/>
    </location>
</feature>
<dbReference type="InterPro" id="IPR006652">
    <property type="entry name" value="Kelch_1"/>
</dbReference>
<keyword evidence="13 22" id="KW-0408">Iron</keyword>
<dbReference type="Gene3D" id="3.30.1960.10">
    <property type="entry name" value="tRNA wybutosine-synthesizing-like"/>
    <property type="match status" value="1"/>
</dbReference>
<dbReference type="FunFam" id="2.120.10.80:FF:000128">
    <property type="entry name" value="tRNA wybutosine-synthesizing protein 2/3/4"/>
    <property type="match status" value="1"/>
</dbReference>
<dbReference type="OrthoDB" id="263283at2759"/>
<gene>
    <name evidence="28" type="ORF">CR513_37938</name>
</gene>
<dbReference type="SMART" id="SM00612">
    <property type="entry name" value="Kelch"/>
    <property type="match status" value="3"/>
</dbReference>
<dbReference type="GO" id="GO:0008175">
    <property type="term" value="F:tRNA methyltransferase activity"/>
    <property type="evidence" value="ECO:0007669"/>
    <property type="project" value="TreeGrafter"/>
</dbReference>
<feature type="binding site" evidence="22">
    <location>
        <position position="1102"/>
    </location>
    <ligand>
        <name>Ca(2+)</name>
        <dbReference type="ChEBI" id="CHEBI:29108"/>
        <label>1</label>
    </ligand>
</feature>
<dbReference type="PANTHER" id="PTHR23245:SF25">
    <property type="entry name" value="TRNA WYBUTOSINE-SYNTHESIZING PROTEIN 2 HOMOLOG"/>
    <property type="match status" value="1"/>
</dbReference>
<evidence type="ECO:0000256" key="20">
    <source>
        <dbReference type="PIRSR" id="PIRSR600823-1"/>
    </source>
</evidence>
<evidence type="ECO:0000256" key="4">
    <source>
        <dbReference type="ARBA" id="ARBA00022559"/>
    </source>
</evidence>
<dbReference type="Pfam" id="PF02475">
    <property type="entry name" value="TRM5-TYW2_MTfase"/>
    <property type="match status" value="1"/>
</dbReference>
<dbReference type="SUPFAM" id="SSF111278">
    <property type="entry name" value="SSo0622-like"/>
    <property type="match status" value="1"/>
</dbReference>
<keyword evidence="9" id="KW-0819">tRNA processing</keyword>
<dbReference type="FunFam" id="1.10.520.10:FF:000010">
    <property type="entry name" value="Peroxidase"/>
    <property type="match status" value="1"/>
</dbReference>
<dbReference type="Gene3D" id="2.120.10.80">
    <property type="entry name" value="Kelch-type beta propeller"/>
    <property type="match status" value="2"/>
</dbReference>
<comment type="catalytic activity">
    <reaction evidence="19">
        <text>4-demethylwyosine(37) in tRNA(Phe) + S-adenosyl-L-methionine = 4-demethyl-7-[(3S)-3-amino-3-carboxypropyl]wyosine(37) in tRNA(Phe) + S-methyl-5'-thioadenosine + H(+)</text>
        <dbReference type="Rhea" id="RHEA:36355"/>
        <dbReference type="Rhea" id="RHEA-COMP:10164"/>
        <dbReference type="Rhea" id="RHEA-COMP:10378"/>
        <dbReference type="ChEBI" id="CHEBI:15378"/>
        <dbReference type="ChEBI" id="CHEBI:17509"/>
        <dbReference type="ChEBI" id="CHEBI:59789"/>
        <dbReference type="ChEBI" id="CHEBI:64315"/>
        <dbReference type="ChEBI" id="CHEBI:73550"/>
        <dbReference type="EC" id="2.5.1.114"/>
    </reaction>
</comment>
<dbReference type="PANTHER" id="PTHR23245">
    <property type="entry name" value="TRNA METHYLTRANSFERASE"/>
    <property type="match status" value="1"/>
</dbReference>
<dbReference type="Pfam" id="PF24681">
    <property type="entry name" value="Kelch_KLHDC2_KLHL20_DRC7"/>
    <property type="match status" value="1"/>
</dbReference>
<evidence type="ECO:0000256" key="14">
    <source>
        <dbReference type="ARBA" id="ARBA00023108"/>
    </source>
</evidence>
<evidence type="ECO:0000256" key="18">
    <source>
        <dbReference type="ARBA" id="ARBA00049202"/>
    </source>
</evidence>
<dbReference type="FunFam" id="1.10.420.10:FF:000007">
    <property type="entry name" value="Peroxidase"/>
    <property type="match status" value="1"/>
</dbReference>
<evidence type="ECO:0000256" key="15">
    <source>
        <dbReference type="ARBA" id="ARBA00023157"/>
    </source>
</evidence>
<feature type="binding site" description="axial binding residue" evidence="22">
    <location>
        <position position="1206"/>
    </location>
    <ligand>
        <name>heme b</name>
        <dbReference type="ChEBI" id="CHEBI:60344"/>
    </ligand>
    <ligandPart>
        <name>Fe</name>
        <dbReference type="ChEBI" id="CHEBI:18248"/>
    </ligandPart>
</feature>
<feature type="binding site" evidence="22">
    <location>
        <position position="1088"/>
    </location>
    <ligand>
        <name>Ca(2+)</name>
        <dbReference type="ChEBI" id="CHEBI:29108"/>
        <label>1</label>
    </ligand>
</feature>
<dbReference type="GO" id="GO:0046872">
    <property type="term" value="F:metal ion binding"/>
    <property type="evidence" value="ECO:0007669"/>
    <property type="project" value="UniProtKB-KW"/>
</dbReference>
<dbReference type="GO" id="GO:0030488">
    <property type="term" value="P:tRNA methylation"/>
    <property type="evidence" value="ECO:0007669"/>
    <property type="project" value="TreeGrafter"/>
</dbReference>
<feature type="binding site" evidence="22">
    <location>
        <position position="1081"/>
    </location>
    <ligand>
        <name>Ca(2+)</name>
        <dbReference type="ChEBI" id="CHEBI:29108"/>
        <label>1</label>
    </ligand>
</feature>
<evidence type="ECO:0000256" key="22">
    <source>
        <dbReference type="PIRSR" id="PIRSR600823-3"/>
    </source>
</evidence>
<feature type="site" description="Transition state stabilizer" evidence="23">
    <location>
        <position position="1076"/>
    </location>
</feature>
<evidence type="ECO:0000256" key="7">
    <source>
        <dbReference type="ARBA" id="ARBA00022679"/>
    </source>
</evidence>
<dbReference type="PROSITE" id="PS51684">
    <property type="entry name" value="SAM_MT_TRM5_TYW2"/>
    <property type="match status" value="1"/>
</dbReference>
<dbReference type="Pfam" id="PF00141">
    <property type="entry name" value="peroxidase"/>
    <property type="match status" value="1"/>
</dbReference>
<keyword evidence="8" id="KW-0949">S-adenosyl-L-methionine</keyword>
<dbReference type="SUPFAM" id="SSF117281">
    <property type="entry name" value="Kelch motif"/>
    <property type="match status" value="1"/>
</dbReference>
<comment type="similarity">
    <text evidence="25">Belongs to the peroxidase family.</text>
</comment>
<dbReference type="InterPro" id="IPR000823">
    <property type="entry name" value="Peroxidase_pln"/>
</dbReference>
<comment type="cofactor">
    <cofactor evidence="22">
        <name>heme b</name>
        <dbReference type="ChEBI" id="CHEBI:60344"/>
    </cofactor>
    <text evidence="22">Binds 1 heme b (iron(II)-protoporphyrin IX) group per subunit.</text>
</comment>
<evidence type="ECO:0000259" key="27">
    <source>
        <dbReference type="PROSITE" id="PS51684"/>
    </source>
</evidence>
<dbReference type="GO" id="GO:0006979">
    <property type="term" value="P:response to oxidative stress"/>
    <property type="evidence" value="ECO:0007669"/>
    <property type="project" value="InterPro"/>
</dbReference>
<keyword evidence="11" id="KW-0732">Signal</keyword>
<dbReference type="PROSITE" id="PS50873">
    <property type="entry name" value="PEROXIDASE_4"/>
    <property type="match status" value="1"/>
</dbReference>
<dbReference type="GO" id="GO:0140825">
    <property type="term" value="F:lactoperoxidase activity"/>
    <property type="evidence" value="ECO:0007669"/>
    <property type="project" value="UniProtKB-EC"/>
</dbReference>
<keyword evidence="17" id="KW-0376">Hydrogen peroxide</keyword>
<dbReference type="GO" id="GO:0042744">
    <property type="term" value="P:hydrogen peroxide catabolic process"/>
    <property type="evidence" value="ECO:0007669"/>
    <property type="project" value="UniProtKB-KW"/>
</dbReference>
<feature type="disulfide bond" evidence="24">
    <location>
        <begin position="1049"/>
        <end position="1128"/>
    </location>
</feature>
<dbReference type="InterPro" id="IPR030382">
    <property type="entry name" value="MeTrfase_TRM5/TYW2"/>
</dbReference>
<dbReference type="CDD" id="cd00693">
    <property type="entry name" value="secretory_peroxidase"/>
    <property type="match status" value="1"/>
</dbReference>
<feature type="non-terminal residue" evidence="28">
    <location>
        <position position="1"/>
    </location>
</feature>
<feature type="active site" description="Proton acceptor" evidence="20">
    <location>
        <position position="1080"/>
    </location>
</feature>
<evidence type="ECO:0000256" key="10">
    <source>
        <dbReference type="ARBA" id="ARBA00022723"/>
    </source>
</evidence>
<feature type="domain" description="Plant heme peroxidase family profile" evidence="26">
    <location>
        <begin position="1039"/>
        <end position="1336"/>
    </location>
</feature>
<keyword evidence="22" id="KW-0106">Calcium</keyword>
<feature type="binding site" evidence="21">
    <location>
        <position position="1176"/>
    </location>
    <ligand>
        <name>substrate</name>
    </ligand>
</feature>
<keyword evidence="15 24" id="KW-1015">Disulfide bond</keyword>
<comment type="pathway">
    <text evidence="3">tRNA modification; wybutosine-tRNA(Phe) biosynthesis.</text>
</comment>
<dbReference type="InterPro" id="IPR036602">
    <property type="entry name" value="tRNA_yW-synthesising-like_sf"/>
</dbReference>
<dbReference type="FunFam" id="3.40.50.150:FF:000131">
    <property type="entry name" value="tRNA wybutosine-synthesizing protein 2/3/4"/>
    <property type="match status" value="1"/>
</dbReference>
<dbReference type="InterPro" id="IPR056743">
    <property type="entry name" value="TRM5-TYW2-like_MTfase"/>
</dbReference>
<keyword evidence="16" id="KW-0325">Glycoprotein</keyword>
<dbReference type="GO" id="GO:0005737">
    <property type="term" value="C:cytoplasm"/>
    <property type="evidence" value="ECO:0007669"/>
    <property type="project" value="TreeGrafter"/>
</dbReference>
<feature type="binding site" evidence="22">
    <location>
        <position position="1090"/>
    </location>
    <ligand>
        <name>Ca(2+)</name>
        <dbReference type="ChEBI" id="CHEBI:29108"/>
        <label>1</label>
    </ligand>
</feature>
<dbReference type="Gene3D" id="1.10.420.10">
    <property type="entry name" value="Peroxidase, domain 2"/>
    <property type="match status" value="1"/>
</dbReference>
<keyword evidence="7" id="KW-0808">Transferase</keyword>
<evidence type="ECO:0000259" key="26">
    <source>
        <dbReference type="PROSITE" id="PS50873"/>
    </source>
</evidence>
<dbReference type="UniPathway" id="UPA00375"/>
<dbReference type="EMBL" id="QJKJ01007945">
    <property type="protein sequence ID" value="RDX81387.1"/>
    <property type="molecule type" value="Genomic_DNA"/>
</dbReference>
<evidence type="ECO:0000256" key="21">
    <source>
        <dbReference type="PIRSR" id="PIRSR600823-2"/>
    </source>
</evidence>
<keyword evidence="10 22" id="KW-0479">Metal-binding</keyword>
<evidence type="ECO:0000256" key="8">
    <source>
        <dbReference type="ARBA" id="ARBA00022691"/>
    </source>
</evidence>
<protein>
    <submittedName>
        <fullName evidence="28">tRNA wybutosine-synthesizing protein 2/3/4</fullName>
    </submittedName>
</protein>
<comment type="caution">
    <text evidence="28">The sequence shown here is derived from an EMBL/GenBank/DDBJ whole genome shotgun (WGS) entry which is preliminary data.</text>
</comment>
<dbReference type="SUPFAM" id="SSF48113">
    <property type="entry name" value="Heme-dependent peroxidases"/>
    <property type="match status" value="1"/>
</dbReference>
<evidence type="ECO:0000256" key="16">
    <source>
        <dbReference type="ARBA" id="ARBA00023180"/>
    </source>
</evidence>
<dbReference type="FunFam" id="3.30.1960.10:FF:000002">
    <property type="entry name" value="tRNA wybutosine-synthesizing protein 2/3/4"/>
    <property type="match status" value="1"/>
</dbReference>
<evidence type="ECO:0000256" key="17">
    <source>
        <dbReference type="ARBA" id="ARBA00023324"/>
    </source>
</evidence>
<keyword evidence="14" id="KW-0090">Biological rhythms</keyword>
<evidence type="ECO:0000256" key="11">
    <source>
        <dbReference type="ARBA" id="ARBA00022729"/>
    </source>
</evidence>
<comment type="catalytic activity">
    <reaction evidence="1">
        <text>2 a phenolic donor + H2O2 = 2 a phenolic radical donor + 2 H2O</text>
        <dbReference type="Rhea" id="RHEA:56136"/>
        <dbReference type="ChEBI" id="CHEBI:15377"/>
        <dbReference type="ChEBI" id="CHEBI:16240"/>
        <dbReference type="ChEBI" id="CHEBI:139520"/>
        <dbReference type="ChEBI" id="CHEBI:139521"/>
        <dbReference type="EC" id="1.11.1.7"/>
    </reaction>
</comment>
<dbReference type="Gene3D" id="3.30.300.110">
    <property type="entry name" value="Met-10+ protein-like domains"/>
    <property type="match status" value="1"/>
</dbReference>
<feature type="binding site" evidence="22">
    <location>
        <position position="1259"/>
    </location>
    <ligand>
        <name>Ca(2+)</name>
        <dbReference type="ChEBI" id="CHEBI:29108"/>
        <label>2</label>
    </ligand>
</feature>
<evidence type="ECO:0000256" key="6">
    <source>
        <dbReference type="ARBA" id="ARBA00022617"/>
    </source>
</evidence>
<reference evidence="28" key="1">
    <citation type="submission" date="2018-05" db="EMBL/GenBank/DDBJ databases">
        <title>Draft genome of Mucuna pruriens seed.</title>
        <authorList>
            <person name="Nnadi N.E."/>
            <person name="Vos R."/>
            <person name="Hasami M.H."/>
            <person name="Devisetty U.K."/>
            <person name="Aguiy J.C."/>
        </authorList>
    </citation>
    <scope>NUCLEOTIDE SEQUENCE [LARGE SCALE GENOMIC DNA]</scope>
    <source>
        <strain evidence="28">JCA_2017</strain>
    </source>
</reference>
<dbReference type="GO" id="GO:0102522">
    <property type="term" value="F:tRNA 4-demethylwyosine alpha-amino-alpha-carboxypropyltransferase activity"/>
    <property type="evidence" value="ECO:0007669"/>
    <property type="project" value="UniProtKB-EC"/>
</dbReference>
<dbReference type="InterPro" id="IPR015915">
    <property type="entry name" value="Kelch-typ_b-propeller"/>
</dbReference>
<keyword evidence="6" id="KW-0349">Heme</keyword>
<dbReference type="GO" id="GO:0031591">
    <property type="term" value="P:wybutosine biosynthetic process"/>
    <property type="evidence" value="ECO:0007669"/>
    <property type="project" value="TreeGrafter"/>
</dbReference>
<dbReference type="Proteomes" id="UP000257109">
    <property type="component" value="Unassembled WGS sequence"/>
</dbReference>
<evidence type="ECO:0000256" key="3">
    <source>
        <dbReference type="ARBA" id="ARBA00004797"/>
    </source>
</evidence>
<dbReference type="CDD" id="cd02440">
    <property type="entry name" value="AdoMet_MTases"/>
    <property type="match status" value="1"/>
</dbReference>
<sequence length="1342" mass="149995">MEFEKRKAATIRSLRSTELDKSPKGSLDVAIIPLINTLNENPSYFTTSSCSGRISILSQPFSETESPNPKKKARGGSWLFVSHDPADPDSVLSLLFPSESTHSPVSELVFRFEPLIIALECRDLSSAHSLVSLAISCGFRESGITNAKKRVIIAIRCSIRMEVPLGDTRNVMVSPEYVRYLVQVANHKMEANRTRTQRFFELLQSSGSLIAHNTNTFLPPNDVCDHLELEDESQLGNGNSGTSSGIVGSPDFGLSIGHFEIVGDQVEKLFLWGHSACGLDDANHKKVVLFGGFGGVGRHARRNDLLLLDPYSGNLETVSTIGCASPSPRMGHTASLVGDCMFVIGGRTGPDKILSDVWILDTTKNCWNLLQCGDNVFPPRHRHAAAVMGSNIYVFGGLDNDIIFSSFYVFDTNNLHWTEIPVSGDWPCARHSHAMVASDSQIFMFGGYNGGKALGDLYSFDVQRGQWTKERTSGRNPHARFSHSIFVYKNYLGVLGGCPVRQHCQELALLDLNLRLWKHVTLNSVGKDLFVRSTANIIGDDLVIVGGGASCYAFGTKFSEPAKVSLLHLMHSHDELMPVKNQRKHMINQNEGTNFNDNLPCLNDQSQKIALHYVLQLEKKYAKLGKDILKKFGWLDLGRKAYSEEGGIHICFPVHQEFFAVFHERNHYLEDAFDGKNEAVFSKPLKQDEYLLNELSCSEVLTLLHEYGAIVLEDKVVEERKAAKSPLKVMTEAVTSLIEHKGLPIWLLEELPTRWDRIGDIVILPSTSFKDSMWNSIAEELWPTVAKSLKAHRLARQGPVAATGTRDSTLQILVGDNGWVNHRENGILYSFDTTKCMFSWGNLSEKLRMARLDCKDEIVVDLFAGIGYFVLPFLVRAQAKLVYACEWNPHAVEALQHNLQANSVADRCIILEGDNRITAPKSVADRVCLGLIPSSELSWVTAVMALRREGGMLHVHGNTKDSEECQWIDHVSKSISDIARSEGYCWEVSIEHVERVKWYAPHIRHVVADGFILLAVLSFWALSLSPCFAEEGQDDDDVGLVMNFYKETCPQAEDIIKEQVKLLYKRHKNTAFSWLRNIFHDCAVQSCDASLLLDSTRRSLSEKETDRSFGLRNFRYIETIKEAVERECPGVVSCADILVLSARDGIVSLGGPHIPLKTGRRDGRRSRADVVEQFLPDHNESISSVLEKFGAMGINTPGVVALLGAHSVGRTHCVKLVHRLYPEIDPALNPDHVPHMLKKCPDSIPDPKAVQYVRNDRGTPMILDNNYYRNILDNKGLLIVDHQLANDKRTKPYVKKMAKSQDYFFKEFSRAITLLSENNPLTGTKGEIRKQCNVANKHHEDP</sequence>
<evidence type="ECO:0000256" key="2">
    <source>
        <dbReference type="ARBA" id="ARBA00002322"/>
    </source>
</evidence>
<comment type="cofactor">
    <cofactor evidence="22">
        <name>Ca(2+)</name>
        <dbReference type="ChEBI" id="CHEBI:29108"/>
    </cofactor>
    <text evidence="22">Binds 2 calcium ions per subunit.</text>
</comment>
<comment type="function">
    <text evidence="2">Removal of H(2)O(2), oxidation of toxic reductants, biosynthesis and degradation of lignin, suberization, auxin catabolism, response to environmental stresses such as wounding, pathogen attack and oxidative stress. These functions might be dependent on each isozyme/isoform in each plant tissue.</text>
</comment>
<evidence type="ECO:0000256" key="24">
    <source>
        <dbReference type="PIRSR" id="PIRSR600823-5"/>
    </source>
</evidence>
<dbReference type="InterPro" id="IPR029063">
    <property type="entry name" value="SAM-dependent_MTases_sf"/>
</dbReference>
<feature type="binding site" evidence="22">
    <location>
        <position position="1084"/>
    </location>
    <ligand>
        <name>Ca(2+)</name>
        <dbReference type="ChEBI" id="CHEBI:29108"/>
        <label>1</label>
    </ligand>
</feature>
<feature type="binding site" evidence="22">
    <location>
        <position position="1256"/>
    </location>
    <ligand>
        <name>Ca(2+)</name>
        <dbReference type="ChEBI" id="CHEBI:29108"/>
        <label>2</label>
    </ligand>
</feature>
<evidence type="ECO:0000256" key="25">
    <source>
        <dbReference type="RuleBase" id="RU004241"/>
    </source>
</evidence>
<proteinExistence type="inferred from homology"/>
<dbReference type="GO" id="GO:0020037">
    <property type="term" value="F:heme binding"/>
    <property type="evidence" value="ECO:0007669"/>
    <property type="project" value="InterPro"/>
</dbReference>
<evidence type="ECO:0000256" key="12">
    <source>
        <dbReference type="ARBA" id="ARBA00023002"/>
    </source>
</evidence>
<keyword evidence="12" id="KW-0560">Oxidoreductase</keyword>
<feature type="disulfide bond" evidence="24">
    <location>
        <begin position="1213"/>
        <end position="1240"/>
    </location>
</feature>
<dbReference type="InterPro" id="IPR033905">
    <property type="entry name" value="Secretory_peroxidase"/>
</dbReference>
<dbReference type="InterPro" id="IPR002016">
    <property type="entry name" value="Haem_peroxidase"/>
</dbReference>
<dbReference type="Gene3D" id="3.40.50.150">
    <property type="entry name" value="Vaccinia Virus protein VP39"/>
    <property type="match status" value="1"/>
</dbReference>
<dbReference type="InterPro" id="IPR056744">
    <property type="entry name" value="TRM5/TYW2-like_N"/>
</dbReference>
<feature type="disulfide bond" evidence="24">
    <location>
        <begin position="1082"/>
        <end position="1087"/>
    </location>
</feature>
<dbReference type="InterPro" id="IPR010255">
    <property type="entry name" value="Haem_peroxidase_sf"/>
</dbReference>
<keyword evidence="29" id="KW-1185">Reference proteome</keyword>
<dbReference type="InterPro" id="IPR003827">
    <property type="entry name" value="tRNA_yW-synthesising"/>
</dbReference>
<evidence type="ECO:0000256" key="5">
    <source>
        <dbReference type="ARBA" id="ARBA00022603"/>
    </source>
</evidence>
<feature type="disulfide bond" evidence="24">
    <location>
        <begin position="1134"/>
        <end position="1332"/>
    </location>
</feature>
<evidence type="ECO:0000256" key="9">
    <source>
        <dbReference type="ARBA" id="ARBA00022694"/>
    </source>
</evidence>
<evidence type="ECO:0000313" key="29">
    <source>
        <dbReference type="Proteomes" id="UP000257109"/>
    </source>
</evidence>
<dbReference type="STRING" id="157652.A0A371FSR4"/>
<dbReference type="GO" id="GO:0048511">
    <property type="term" value="P:rhythmic process"/>
    <property type="evidence" value="ECO:0007669"/>
    <property type="project" value="UniProtKB-KW"/>
</dbReference>